<proteinExistence type="predicted"/>
<dbReference type="OrthoDB" id="154119at2759"/>
<sequence>MISSCLLFSSAIMAVAMAAHIKVNHHHRGHHQKFREVTVIPDNGICPNGGDVLLCQSASFACQDDGTGKQKCLNRDDSFLDSIDSKTAAPWMQCSLTNASLPSLCLFDFQCISLDNANLESYCLPPDAWRTGRSTAKSCTTSSGEVNACDEKKYCRTKDSYQECAAAPYHPSTTSLYSDCTADGICDKSLKCKDFDNFAMCVKDLGKGVSGDED</sequence>
<feature type="signal peptide" evidence="1">
    <location>
        <begin position="1"/>
        <end position="18"/>
    </location>
</feature>
<name>A0A976IGW9_BRELC</name>
<gene>
    <name evidence="2" type="ORF">CCR75_007287</name>
</gene>
<organism evidence="2 3">
    <name type="scientific">Bremia lactucae</name>
    <name type="common">Lettuce downy mildew</name>
    <dbReference type="NCBI Taxonomy" id="4779"/>
    <lineage>
        <taxon>Eukaryota</taxon>
        <taxon>Sar</taxon>
        <taxon>Stramenopiles</taxon>
        <taxon>Oomycota</taxon>
        <taxon>Peronosporomycetes</taxon>
        <taxon>Peronosporales</taxon>
        <taxon>Peronosporaceae</taxon>
        <taxon>Bremia</taxon>
    </lineage>
</organism>
<dbReference type="RefSeq" id="XP_067820900.1">
    <property type="nucleotide sequence ID" value="XM_067965348.1"/>
</dbReference>
<dbReference type="AlphaFoldDB" id="A0A976IGW9"/>
<evidence type="ECO:0000256" key="1">
    <source>
        <dbReference type="SAM" id="SignalP"/>
    </source>
</evidence>
<dbReference type="KEGG" id="blac:94351019"/>
<dbReference type="Proteomes" id="UP000294530">
    <property type="component" value="Unassembled WGS sequence"/>
</dbReference>
<accession>A0A976IGW9</accession>
<evidence type="ECO:0000313" key="2">
    <source>
        <dbReference type="EMBL" id="TDH71401.1"/>
    </source>
</evidence>
<protein>
    <recommendedName>
        <fullName evidence="4">Secreted protein</fullName>
    </recommendedName>
</protein>
<keyword evidence="3" id="KW-1185">Reference proteome</keyword>
<comment type="caution">
    <text evidence="2">The sequence shown here is derived from an EMBL/GenBank/DDBJ whole genome shotgun (WGS) entry which is preliminary data.</text>
</comment>
<feature type="chain" id="PRO_5037285115" description="Secreted protein" evidence="1">
    <location>
        <begin position="19"/>
        <end position="214"/>
    </location>
</feature>
<evidence type="ECO:0008006" key="4">
    <source>
        <dbReference type="Google" id="ProtNLM"/>
    </source>
</evidence>
<dbReference type="EMBL" id="SHOA02000004">
    <property type="protein sequence ID" value="TDH71401.1"/>
    <property type="molecule type" value="Genomic_DNA"/>
</dbReference>
<evidence type="ECO:0000313" key="3">
    <source>
        <dbReference type="Proteomes" id="UP000294530"/>
    </source>
</evidence>
<dbReference type="GeneID" id="94351019"/>
<keyword evidence="1" id="KW-0732">Signal</keyword>
<reference evidence="2 3" key="1">
    <citation type="journal article" date="2021" name="Genome Biol.">
        <title>AFLAP: assembly-free linkage analysis pipeline using k-mers from genome sequencing data.</title>
        <authorList>
            <person name="Fletcher K."/>
            <person name="Zhang L."/>
            <person name="Gil J."/>
            <person name="Han R."/>
            <person name="Cavanaugh K."/>
            <person name="Michelmore R."/>
        </authorList>
    </citation>
    <scope>NUCLEOTIDE SEQUENCE [LARGE SCALE GENOMIC DNA]</scope>
    <source>
        <strain evidence="2 3">SF5</strain>
    </source>
</reference>